<feature type="repeat" description="ANK" evidence="4">
    <location>
        <begin position="31"/>
        <end position="63"/>
    </location>
</feature>
<dbReference type="InterPro" id="IPR036770">
    <property type="entry name" value="Ankyrin_rpt-contain_sf"/>
</dbReference>
<dbReference type="Proteomes" id="UP001620645">
    <property type="component" value="Unassembled WGS sequence"/>
</dbReference>
<organism evidence="5 6">
    <name type="scientific">Heterodera schachtii</name>
    <name type="common">Sugarbeet cyst nematode worm</name>
    <name type="synonym">Tylenchus schachtii</name>
    <dbReference type="NCBI Taxonomy" id="97005"/>
    <lineage>
        <taxon>Eukaryota</taxon>
        <taxon>Metazoa</taxon>
        <taxon>Ecdysozoa</taxon>
        <taxon>Nematoda</taxon>
        <taxon>Chromadorea</taxon>
        <taxon>Rhabditida</taxon>
        <taxon>Tylenchina</taxon>
        <taxon>Tylenchomorpha</taxon>
        <taxon>Tylenchoidea</taxon>
        <taxon>Heteroderidae</taxon>
        <taxon>Heteroderinae</taxon>
        <taxon>Heterodera</taxon>
    </lineage>
</organism>
<dbReference type="Gene3D" id="1.25.40.20">
    <property type="entry name" value="Ankyrin repeat-containing domain"/>
    <property type="match status" value="1"/>
</dbReference>
<sequence length="113" mass="12575">MYPLHKAIYQNEAQKVEQLCSAEQTNAKDHHGNTPLHVACMMGSKDVAALLLAGGAIIRTKNALGWNALDEAIVSGDREMGMEKSATAVAEKLKDLQDFYMTIKWVFEQKWPI</sequence>
<dbReference type="InterPro" id="IPR002110">
    <property type="entry name" value="Ankyrin_rpt"/>
</dbReference>
<dbReference type="PROSITE" id="PS50088">
    <property type="entry name" value="ANK_REPEAT"/>
    <property type="match status" value="1"/>
</dbReference>
<dbReference type="GO" id="GO:0005789">
    <property type="term" value="C:endoplasmic reticulum membrane"/>
    <property type="evidence" value="ECO:0007669"/>
    <property type="project" value="UniProtKB-SubCell"/>
</dbReference>
<dbReference type="EMBL" id="JBICCN010000026">
    <property type="protein sequence ID" value="KAL3101907.1"/>
    <property type="molecule type" value="Genomic_DNA"/>
</dbReference>
<name>A0ABD2KGH7_HETSC</name>
<gene>
    <name evidence="5" type="ORF">niasHS_003316</name>
</gene>
<comment type="function">
    <text evidence="3">Acts as a molecular chaperone for G protein-coupled receptors, regulating their biogenesis and exit from the ER.</text>
</comment>
<evidence type="ECO:0000256" key="4">
    <source>
        <dbReference type="PROSITE-ProRule" id="PRU00023"/>
    </source>
</evidence>
<evidence type="ECO:0000313" key="6">
    <source>
        <dbReference type="Proteomes" id="UP001620645"/>
    </source>
</evidence>
<proteinExistence type="predicted"/>
<accession>A0ABD2KGH7</accession>
<protein>
    <submittedName>
        <fullName evidence="5">Uncharacterized protein</fullName>
    </submittedName>
</protein>
<evidence type="ECO:0000256" key="1">
    <source>
        <dbReference type="ARBA" id="ARBA00004586"/>
    </source>
</evidence>
<comment type="caution">
    <text evidence="5">The sequence shown here is derived from an EMBL/GenBank/DDBJ whole genome shotgun (WGS) entry which is preliminary data.</text>
</comment>
<dbReference type="PANTHER" id="PTHR12447:SF25">
    <property type="entry name" value="ANKYRIN REPEAT DOMAIN-CONTAINING PROTEIN 13C"/>
    <property type="match status" value="1"/>
</dbReference>
<dbReference type="AlphaFoldDB" id="A0ABD2KGH7"/>
<dbReference type="PROSITE" id="PS50297">
    <property type="entry name" value="ANK_REP_REGION"/>
    <property type="match status" value="1"/>
</dbReference>
<dbReference type="PANTHER" id="PTHR12447">
    <property type="entry name" value="ANKYRIN REPEAT DOMAIN-CONTAINING PROTEIN 13"/>
    <property type="match status" value="1"/>
</dbReference>
<dbReference type="SUPFAM" id="SSF48403">
    <property type="entry name" value="Ankyrin repeat"/>
    <property type="match status" value="1"/>
</dbReference>
<evidence type="ECO:0000256" key="2">
    <source>
        <dbReference type="ARBA" id="ARBA00023186"/>
    </source>
</evidence>
<keyword evidence="6" id="KW-1185">Reference proteome</keyword>
<keyword evidence="4" id="KW-0040">ANK repeat</keyword>
<reference evidence="5 6" key="1">
    <citation type="submission" date="2024-10" db="EMBL/GenBank/DDBJ databases">
        <authorList>
            <person name="Kim D."/>
        </authorList>
    </citation>
    <scope>NUCLEOTIDE SEQUENCE [LARGE SCALE GENOMIC DNA]</scope>
    <source>
        <strain evidence="5">Taebaek</strain>
    </source>
</reference>
<comment type="subcellular location">
    <subcellularLocation>
        <location evidence="1">Endoplasmic reticulum membrane</location>
    </subcellularLocation>
</comment>
<dbReference type="Pfam" id="PF12796">
    <property type="entry name" value="Ank_2"/>
    <property type="match status" value="1"/>
</dbReference>
<dbReference type="SMART" id="SM00248">
    <property type="entry name" value="ANK"/>
    <property type="match status" value="1"/>
</dbReference>
<dbReference type="InterPro" id="IPR021832">
    <property type="entry name" value="ANKRD13"/>
</dbReference>
<keyword evidence="2" id="KW-0143">Chaperone</keyword>
<evidence type="ECO:0000256" key="3">
    <source>
        <dbReference type="ARBA" id="ARBA00037107"/>
    </source>
</evidence>
<evidence type="ECO:0000313" key="5">
    <source>
        <dbReference type="EMBL" id="KAL3101907.1"/>
    </source>
</evidence>